<dbReference type="InterPro" id="IPR012338">
    <property type="entry name" value="Beta-lactam/transpept-like"/>
</dbReference>
<dbReference type="SUPFAM" id="SSF56601">
    <property type="entry name" value="beta-lactamase/transpeptidase-like"/>
    <property type="match status" value="1"/>
</dbReference>
<dbReference type="AlphaFoldDB" id="A0A8J2XXA1"/>
<dbReference type="Gene3D" id="3.40.710.10">
    <property type="entry name" value="DD-peptidase/beta-lactamase superfamily"/>
    <property type="match status" value="1"/>
</dbReference>
<evidence type="ECO:0000313" key="3">
    <source>
        <dbReference type="Proteomes" id="UP000620266"/>
    </source>
</evidence>
<reference evidence="2" key="2">
    <citation type="submission" date="2020-09" db="EMBL/GenBank/DDBJ databases">
        <authorList>
            <person name="Sun Q."/>
            <person name="Sedlacek I."/>
        </authorList>
    </citation>
    <scope>NUCLEOTIDE SEQUENCE</scope>
    <source>
        <strain evidence="2">CCM 7086</strain>
    </source>
</reference>
<sequence>MRVADLLRHSAGFDRMPNGDPMLLQNRTPPCPYALPEVRSYVLDFQPGTRYGYGNLNYCLLGVLAENAYGIPYRKLVQQRFVKEGKGEFSDGPYSKEEPKYDIRFENLFSENFWKSYDFSALSAAAGMRISAMELINIVKAERAHLKEYLAFANQYILPGVDCGKFMKCYSLMGSYYSANGRHANVWRGNMIGTAAMLIVMDDGSALAWLGGGQSPTQYRDDEKMFSFWFENMALTHSNPPTRRWNSNS</sequence>
<keyword evidence="3" id="KW-1185">Reference proteome</keyword>
<organism evidence="2 3">
    <name type="scientific">Oxalicibacterium flavum</name>
    <dbReference type="NCBI Taxonomy" id="179467"/>
    <lineage>
        <taxon>Bacteria</taxon>
        <taxon>Pseudomonadati</taxon>
        <taxon>Pseudomonadota</taxon>
        <taxon>Betaproteobacteria</taxon>
        <taxon>Burkholderiales</taxon>
        <taxon>Oxalobacteraceae</taxon>
        <taxon>Oxalicibacterium</taxon>
    </lineage>
</organism>
<dbReference type="Proteomes" id="UP000620266">
    <property type="component" value="Unassembled WGS sequence"/>
</dbReference>
<gene>
    <name evidence="2" type="ORF">GCM10007205_03340</name>
</gene>
<name>A0A8J2XXA1_9BURK</name>
<dbReference type="InterPro" id="IPR001466">
    <property type="entry name" value="Beta-lactam-related"/>
</dbReference>
<dbReference type="EMBL" id="BMCG01000001">
    <property type="protein sequence ID" value="GGB97376.1"/>
    <property type="molecule type" value="Genomic_DNA"/>
</dbReference>
<comment type="caution">
    <text evidence="2">The sequence shown here is derived from an EMBL/GenBank/DDBJ whole genome shotgun (WGS) entry which is preliminary data.</text>
</comment>
<evidence type="ECO:0000259" key="1">
    <source>
        <dbReference type="Pfam" id="PF00144"/>
    </source>
</evidence>
<reference evidence="2" key="1">
    <citation type="journal article" date="2014" name="Int. J. Syst. Evol. Microbiol.">
        <title>Complete genome sequence of Corynebacterium casei LMG S-19264T (=DSM 44701T), isolated from a smear-ripened cheese.</title>
        <authorList>
            <consortium name="US DOE Joint Genome Institute (JGI-PGF)"/>
            <person name="Walter F."/>
            <person name="Albersmeier A."/>
            <person name="Kalinowski J."/>
            <person name="Ruckert C."/>
        </authorList>
    </citation>
    <scope>NUCLEOTIDE SEQUENCE</scope>
    <source>
        <strain evidence="2">CCM 7086</strain>
    </source>
</reference>
<protein>
    <recommendedName>
        <fullName evidence="1">Beta-lactamase-related domain-containing protein</fullName>
    </recommendedName>
</protein>
<feature type="domain" description="Beta-lactamase-related" evidence="1">
    <location>
        <begin position="1"/>
        <end position="139"/>
    </location>
</feature>
<evidence type="ECO:0000313" key="2">
    <source>
        <dbReference type="EMBL" id="GGB97376.1"/>
    </source>
</evidence>
<accession>A0A8J2XXA1</accession>
<dbReference type="Pfam" id="PF00144">
    <property type="entry name" value="Beta-lactamase"/>
    <property type="match status" value="1"/>
</dbReference>
<proteinExistence type="predicted"/>